<gene>
    <name evidence="2" type="ORF">BBOV_I001110</name>
</gene>
<keyword evidence="3" id="KW-1185">Reference proteome</keyword>
<reference evidence="3" key="2">
    <citation type="journal article" date="2020" name="Data Brief">
        <title>Transcriptome dataset of Babesia bovis life stages within vertebrate and invertebrate hosts.</title>
        <authorList>
            <person name="Ueti M.W."/>
            <person name="Johnson W.C."/>
            <person name="Kappmeyer L.S."/>
            <person name="Herndon D.R."/>
            <person name="Mousel M.R."/>
            <person name="Reif K.E."/>
            <person name="Taus N.S."/>
            <person name="Ifeonu O.O."/>
            <person name="Silva J.C."/>
            <person name="Suarez C.E."/>
            <person name="Brayton K.A."/>
        </authorList>
    </citation>
    <scope>NUCLEOTIDE SEQUENCE [LARGE SCALE GENOMIC DNA]</scope>
</reference>
<dbReference type="AlphaFoldDB" id="A7AXD1"/>
<dbReference type="RefSeq" id="XP_001608772.1">
    <property type="nucleotide sequence ID" value="XM_001608722.1"/>
</dbReference>
<feature type="transmembrane region" description="Helical" evidence="1">
    <location>
        <begin position="138"/>
        <end position="160"/>
    </location>
</feature>
<dbReference type="InParanoid" id="A7AXD1"/>
<feature type="transmembrane region" description="Helical" evidence="1">
    <location>
        <begin position="68"/>
        <end position="94"/>
    </location>
</feature>
<feature type="transmembrane region" description="Helical" evidence="1">
    <location>
        <begin position="381"/>
        <end position="401"/>
    </location>
</feature>
<keyword evidence="1" id="KW-0472">Membrane</keyword>
<name>A7AXD1_BABBO</name>
<sequence length="440" mass="49412">MVVISRRNSLIWPTIFCFIPPLVRSDITHGGNNEADVDSISKSVDSLFSDTLHDVSGSTITHFREVSLITFFLILVMTLGLGFCVALLISVTISGTTNTIGGDEPWGPSTLTVLIFVFYSLLHILGVRSGYVGKPITWWQIAFVSCGFLAVILTCALTLISFQIEYNKRTNYAALFLRSIDFFYRLTVSLFKEKVVSYMASFDEIVDVMKAMAPINYLLLIGFCVTAYNVSICYIPWDTWEGVLILLAASTIGILVVILLVFHRMDKAKQTLTWPLCAMEMLFSMLIPFYIKWKQPFKGYYSFYKLIFSVWDAIYVLYVAIITMIMLTVLIGIYRLRVEVNDHGKYGVLYPLITLQSSLTIVLIAYIKYKPPFGHHFDRDNIACATLMILGASTLVGLGMVKCGHQGCISRENNSTTHCSYYFCAYGLLILGIGGYYGSD</sequence>
<evidence type="ECO:0000256" key="1">
    <source>
        <dbReference type="SAM" id="Phobius"/>
    </source>
</evidence>
<organism evidence="2 3">
    <name type="scientific">Babesia bovis</name>
    <dbReference type="NCBI Taxonomy" id="5865"/>
    <lineage>
        <taxon>Eukaryota</taxon>
        <taxon>Sar</taxon>
        <taxon>Alveolata</taxon>
        <taxon>Apicomplexa</taxon>
        <taxon>Aconoidasida</taxon>
        <taxon>Piroplasmida</taxon>
        <taxon>Babesiidae</taxon>
        <taxon>Babesia</taxon>
    </lineage>
</organism>
<dbReference type="KEGG" id="bbo:BBOV_I001110"/>
<feature type="transmembrane region" description="Helical" evidence="1">
    <location>
        <begin position="348"/>
        <end position="369"/>
    </location>
</feature>
<dbReference type="Proteomes" id="UP000002173">
    <property type="component" value="Unassembled WGS sequence"/>
</dbReference>
<proteinExistence type="predicted"/>
<dbReference type="GeneID" id="5476855"/>
<dbReference type="EMBL" id="AAXT01000006">
    <property type="protein sequence ID" value="EDO05204.1"/>
    <property type="molecule type" value="Genomic_DNA"/>
</dbReference>
<feature type="transmembrane region" description="Helical" evidence="1">
    <location>
        <begin position="106"/>
        <end position="126"/>
    </location>
</feature>
<feature type="transmembrane region" description="Helical" evidence="1">
    <location>
        <begin position="217"/>
        <end position="237"/>
    </location>
</feature>
<comment type="caution">
    <text evidence="2">The sequence shown here is derived from an EMBL/GenBank/DDBJ whole genome shotgun (WGS) entry which is preliminary data.</text>
</comment>
<feature type="transmembrane region" description="Helical" evidence="1">
    <location>
        <begin position="421"/>
        <end position="439"/>
    </location>
</feature>
<reference evidence="3" key="3">
    <citation type="journal article" date="2021" name="Int. J. Parasitol.">
        <title>Comparative analysis of gene expression between Babesia bovis blood stages and kinetes allowed by improved genome annotation.</title>
        <authorList>
            <person name="Ueti M.W."/>
            <person name="Johnson W.C."/>
            <person name="Kappmeyer L.S."/>
            <person name="Herndon D.R."/>
            <person name="Mousel M.R."/>
            <person name="Reif K.E."/>
            <person name="Taus N.S."/>
            <person name="Ifeonu O.O."/>
            <person name="Silva J.C."/>
            <person name="Suarez C.E."/>
            <person name="Brayton K.A."/>
        </authorList>
    </citation>
    <scope>NUCLEOTIDE SEQUENCE [LARGE SCALE GENOMIC DNA]</scope>
</reference>
<accession>A7AXD1</accession>
<keyword evidence="1" id="KW-0812">Transmembrane</keyword>
<feature type="transmembrane region" description="Helical" evidence="1">
    <location>
        <begin position="313"/>
        <end position="336"/>
    </location>
</feature>
<evidence type="ECO:0000313" key="3">
    <source>
        <dbReference type="Proteomes" id="UP000002173"/>
    </source>
</evidence>
<keyword evidence="1" id="KW-1133">Transmembrane helix</keyword>
<evidence type="ECO:0000313" key="2">
    <source>
        <dbReference type="EMBL" id="EDO05204.1"/>
    </source>
</evidence>
<protein>
    <submittedName>
        <fullName evidence="2">Membrane protein, putative</fullName>
    </submittedName>
</protein>
<feature type="transmembrane region" description="Helical" evidence="1">
    <location>
        <begin position="274"/>
        <end position="293"/>
    </location>
</feature>
<reference evidence="2 3" key="1">
    <citation type="journal article" date="2007" name="PLoS Pathog.">
        <title>Genome sequence of Babesia bovis and comparative analysis of apicomplexan hemoprotozoa.</title>
        <authorList>
            <person name="Brayton K.A."/>
            <person name="Lau A.O.T."/>
            <person name="Herndon D.R."/>
            <person name="Hannick L."/>
            <person name="Kappmeyer L.S."/>
            <person name="Berens S.J."/>
            <person name="Bidwell S.L."/>
            <person name="Brown W.C."/>
            <person name="Crabtree J."/>
            <person name="Fadrosh D."/>
            <person name="Feldblum T."/>
            <person name="Forberger H.A."/>
            <person name="Haas B.J."/>
            <person name="Howell J.M."/>
            <person name="Khouri H."/>
            <person name="Koo H."/>
            <person name="Mann D.J."/>
            <person name="Norimine J."/>
            <person name="Paulsen I.T."/>
            <person name="Radune D."/>
            <person name="Ren Q."/>
            <person name="Smith R.K. Jr."/>
            <person name="Suarez C.E."/>
            <person name="White O."/>
            <person name="Wortman J.R."/>
            <person name="Knowles D.P. Jr."/>
            <person name="McElwain T.F."/>
            <person name="Nene V.M."/>
        </authorList>
    </citation>
    <scope>NUCLEOTIDE SEQUENCE [LARGE SCALE GENOMIC DNA]</scope>
    <source>
        <strain evidence="2">T2Bo</strain>
    </source>
</reference>
<dbReference type="VEuPathDB" id="PiroplasmaDB:BBOV_I001110"/>
<feature type="transmembrane region" description="Helical" evidence="1">
    <location>
        <begin position="243"/>
        <end position="262"/>
    </location>
</feature>